<comment type="caution">
    <text evidence="2">The sequence shown here is derived from an EMBL/GenBank/DDBJ whole genome shotgun (WGS) entry which is preliminary data.</text>
</comment>
<name>A0A1J9RQE7_9PEZI</name>
<organism evidence="2 3">
    <name type="scientific">Diplodia corticola</name>
    <dbReference type="NCBI Taxonomy" id="236234"/>
    <lineage>
        <taxon>Eukaryota</taxon>
        <taxon>Fungi</taxon>
        <taxon>Dikarya</taxon>
        <taxon>Ascomycota</taxon>
        <taxon>Pezizomycotina</taxon>
        <taxon>Dothideomycetes</taxon>
        <taxon>Dothideomycetes incertae sedis</taxon>
        <taxon>Botryosphaeriales</taxon>
        <taxon>Botryosphaeriaceae</taxon>
        <taxon>Diplodia</taxon>
    </lineage>
</organism>
<dbReference type="GeneID" id="31019113"/>
<keyword evidence="3" id="KW-1185">Reference proteome</keyword>
<evidence type="ECO:0000313" key="3">
    <source>
        <dbReference type="Proteomes" id="UP000183809"/>
    </source>
</evidence>
<feature type="compositionally biased region" description="Basic residues" evidence="1">
    <location>
        <begin position="244"/>
        <end position="259"/>
    </location>
</feature>
<sequence length="259" mass="29364">MVRNISKSEQVHQPRRGHQQDFRASSQNEYFPYMSGYYVPQYGYSYYYCPQHRHFATEGNDHRPRVHTVQNDGCSGKGHYGSHSITPPSSPAATTPQGKSRHSHLTEDEQQEYSSLTDKLTCLANRIYLREEVVLPCLKSEASKLGDMLDMGSNSEKNALVVAILCLGGAVEVMEDELDFDIEQLHDLTNPSEAREGRSHGAEKYSVLEMLQEELFPAFDYQTYATHKTGKSSKKAPKIDPRPKSKTPKTRNTHSHKEI</sequence>
<feature type="region of interest" description="Disordered" evidence="1">
    <location>
        <begin position="227"/>
        <end position="259"/>
    </location>
</feature>
<dbReference type="AlphaFoldDB" id="A0A1J9RQE7"/>
<dbReference type="RefSeq" id="XP_020126033.1">
    <property type="nucleotide sequence ID" value="XM_020278852.1"/>
</dbReference>
<dbReference type="Proteomes" id="UP000183809">
    <property type="component" value="Unassembled WGS sequence"/>
</dbReference>
<proteinExistence type="predicted"/>
<feature type="region of interest" description="Disordered" evidence="1">
    <location>
        <begin position="1"/>
        <end position="24"/>
    </location>
</feature>
<reference evidence="2 3" key="1">
    <citation type="submission" date="2016-10" db="EMBL/GenBank/DDBJ databases">
        <title>Proteomics and genomics reveal pathogen-plant mechanisms compatible with a hemibiotrophic lifestyle of Diplodia corticola.</title>
        <authorList>
            <person name="Fernandes I."/>
            <person name="De Jonge R."/>
            <person name="Van De Peer Y."/>
            <person name="Devreese B."/>
            <person name="Alves A."/>
            <person name="Esteves A.C."/>
        </authorList>
    </citation>
    <scope>NUCLEOTIDE SEQUENCE [LARGE SCALE GENOMIC DNA]</scope>
    <source>
        <strain evidence="2 3">CBS 112549</strain>
    </source>
</reference>
<feature type="region of interest" description="Disordered" evidence="1">
    <location>
        <begin position="58"/>
        <end position="112"/>
    </location>
</feature>
<evidence type="ECO:0000313" key="2">
    <source>
        <dbReference type="EMBL" id="OJD29773.1"/>
    </source>
</evidence>
<evidence type="ECO:0000256" key="1">
    <source>
        <dbReference type="SAM" id="MobiDB-lite"/>
    </source>
</evidence>
<gene>
    <name evidence="2" type="ORF">BKCO1_7200045</name>
</gene>
<dbReference type="EMBL" id="MNUE01000072">
    <property type="protein sequence ID" value="OJD29773.1"/>
    <property type="molecule type" value="Genomic_DNA"/>
</dbReference>
<protein>
    <submittedName>
        <fullName evidence="2">Uncharacterized protein</fullName>
    </submittedName>
</protein>
<accession>A0A1J9RQE7</accession>